<dbReference type="EMBL" id="JTDY01001694">
    <property type="protein sequence ID" value="KOB73145.1"/>
    <property type="molecule type" value="Genomic_DNA"/>
</dbReference>
<reference evidence="3 4" key="1">
    <citation type="journal article" date="2015" name="Genome Biol. Evol.">
        <title>The genome of winter moth (Operophtera brumata) provides a genomic perspective on sexual dimorphism and phenology.</title>
        <authorList>
            <person name="Derks M.F."/>
            <person name="Smit S."/>
            <person name="Salis L."/>
            <person name="Schijlen E."/>
            <person name="Bossers A."/>
            <person name="Mateman C."/>
            <person name="Pijl A.S."/>
            <person name="de Ridder D."/>
            <person name="Groenen M.A."/>
            <person name="Visser M.E."/>
            <person name="Megens H.J."/>
        </authorList>
    </citation>
    <scope>NUCLEOTIDE SEQUENCE [LARGE SCALE GENOMIC DNA]</scope>
    <source>
        <strain evidence="3">WM2013NL</strain>
        <tissue evidence="3">Head and thorax</tissue>
    </source>
</reference>
<keyword evidence="4" id="KW-1185">Reference proteome</keyword>
<dbReference type="Proteomes" id="UP000037510">
    <property type="component" value="Unassembled WGS sequence"/>
</dbReference>
<accession>A0A0L7LCN6</accession>
<feature type="compositionally biased region" description="Acidic residues" evidence="1">
    <location>
        <begin position="95"/>
        <end position="113"/>
    </location>
</feature>
<feature type="region of interest" description="Disordered" evidence="1">
    <location>
        <begin position="95"/>
        <end position="121"/>
    </location>
</feature>
<gene>
    <name evidence="3" type="ORF">OBRU01_09801</name>
    <name evidence="2" type="ORF">OBRU01_24824</name>
</gene>
<comment type="caution">
    <text evidence="3">The sequence shown here is derived from an EMBL/GenBank/DDBJ whole genome shotgun (WGS) entry which is preliminary data.</text>
</comment>
<dbReference type="AlphaFoldDB" id="A0A0L7LCN6"/>
<organism evidence="3 4">
    <name type="scientific">Operophtera brumata</name>
    <name type="common">Winter moth</name>
    <name type="synonym">Phalaena brumata</name>
    <dbReference type="NCBI Taxonomy" id="104452"/>
    <lineage>
        <taxon>Eukaryota</taxon>
        <taxon>Metazoa</taxon>
        <taxon>Ecdysozoa</taxon>
        <taxon>Arthropoda</taxon>
        <taxon>Hexapoda</taxon>
        <taxon>Insecta</taxon>
        <taxon>Pterygota</taxon>
        <taxon>Neoptera</taxon>
        <taxon>Endopterygota</taxon>
        <taxon>Lepidoptera</taxon>
        <taxon>Glossata</taxon>
        <taxon>Ditrysia</taxon>
        <taxon>Geometroidea</taxon>
        <taxon>Geometridae</taxon>
        <taxon>Larentiinae</taxon>
        <taxon>Operophtera</taxon>
    </lineage>
</organism>
<sequence length="121" mass="13597">MSSLRSKKILELVQAQDQPANQTDNEHSSKPDCSANNVTMLSDVTNKPENQRYLDVRECFSQLESSSSRENLSVLPTDLGNQQHYTGEVDCSVENEPPIDFENSDVDCSDDQDPTYNLPKE</sequence>
<evidence type="ECO:0000313" key="2">
    <source>
        <dbReference type="EMBL" id="KOB63466.1"/>
    </source>
</evidence>
<feature type="region of interest" description="Disordered" evidence="1">
    <location>
        <begin position="15"/>
        <end position="36"/>
    </location>
</feature>
<proteinExistence type="predicted"/>
<evidence type="ECO:0000313" key="4">
    <source>
        <dbReference type="Proteomes" id="UP000037510"/>
    </source>
</evidence>
<dbReference type="EMBL" id="JTDY01009463">
    <property type="protein sequence ID" value="KOB63466.1"/>
    <property type="molecule type" value="Genomic_DNA"/>
</dbReference>
<evidence type="ECO:0000256" key="1">
    <source>
        <dbReference type="SAM" id="MobiDB-lite"/>
    </source>
</evidence>
<evidence type="ECO:0000313" key="3">
    <source>
        <dbReference type="EMBL" id="KOB73145.1"/>
    </source>
</evidence>
<protein>
    <submittedName>
        <fullName evidence="3">Protein CBR-GLY-12</fullName>
    </submittedName>
</protein>
<name>A0A0L7LCN6_OPEBR</name>